<feature type="transmembrane region" description="Helical" evidence="4">
    <location>
        <begin position="96"/>
        <end position="118"/>
    </location>
</feature>
<dbReference type="GO" id="GO:0005886">
    <property type="term" value="C:plasma membrane"/>
    <property type="evidence" value="ECO:0007669"/>
    <property type="project" value="TreeGrafter"/>
</dbReference>
<feature type="transmembrane region" description="Helical" evidence="4">
    <location>
        <begin position="237"/>
        <end position="257"/>
    </location>
</feature>
<name>A0A1I3GDH7_9RHOB</name>
<accession>A0A1I3GDH7</accession>
<evidence type="ECO:0000313" key="7">
    <source>
        <dbReference type="Proteomes" id="UP000199377"/>
    </source>
</evidence>
<dbReference type="RefSeq" id="WP_092859953.1">
    <property type="nucleotide sequence ID" value="NZ_FOQH01000005.1"/>
</dbReference>
<feature type="transmembrane region" description="Helical" evidence="4">
    <location>
        <begin position="158"/>
        <end position="176"/>
    </location>
</feature>
<proteinExistence type="predicted"/>
<dbReference type="SUPFAM" id="SSF103473">
    <property type="entry name" value="MFS general substrate transporter"/>
    <property type="match status" value="1"/>
</dbReference>
<keyword evidence="7" id="KW-1185">Reference proteome</keyword>
<keyword evidence="1 4" id="KW-0812">Transmembrane</keyword>
<feature type="transmembrane region" description="Helical" evidence="4">
    <location>
        <begin position="32"/>
        <end position="60"/>
    </location>
</feature>
<dbReference type="Proteomes" id="UP000199377">
    <property type="component" value="Unassembled WGS sequence"/>
</dbReference>
<feature type="domain" description="Major facilitator superfamily (MFS) profile" evidence="5">
    <location>
        <begin position="199"/>
        <end position="405"/>
    </location>
</feature>
<organism evidence="6 7">
    <name type="scientific">Albimonas pacifica</name>
    <dbReference type="NCBI Taxonomy" id="1114924"/>
    <lineage>
        <taxon>Bacteria</taxon>
        <taxon>Pseudomonadati</taxon>
        <taxon>Pseudomonadota</taxon>
        <taxon>Alphaproteobacteria</taxon>
        <taxon>Rhodobacterales</taxon>
        <taxon>Paracoccaceae</taxon>
        <taxon>Albimonas</taxon>
    </lineage>
</organism>
<dbReference type="InterPro" id="IPR047200">
    <property type="entry name" value="MFS_YcaD-like"/>
</dbReference>
<dbReference type="Pfam" id="PF07690">
    <property type="entry name" value="MFS_1"/>
    <property type="match status" value="1"/>
</dbReference>
<keyword evidence="3 4" id="KW-0472">Membrane</keyword>
<feature type="transmembrane region" description="Helical" evidence="4">
    <location>
        <begin position="264"/>
        <end position="283"/>
    </location>
</feature>
<protein>
    <submittedName>
        <fullName evidence="6">Predicted arabinose efflux permease, MFS family</fullName>
    </submittedName>
</protein>
<evidence type="ECO:0000256" key="3">
    <source>
        <dbReference type="ARBA" id="ARBA00023136"/>
    </source>
</evidence>
<evidence type="ECO:0000259" key="5">
    <source>
        <dbReference type="PROSITE" id="PS50850"/>
    </source>
</evidence>
<gene>
    <name evidence="6" type="ORF">SAMN05216258_105106</name>
</gene>
<feature type="transmembrane region" description="Helical" evidence="4">
    <location>
        <begin position="289"/>
        <end position="306"/>
    </location>
</feature>
<reference evidence="6 7" key="1">
    <citation type="submission" date="2016-10" db="EMBL/GenBank/DDBJ databases">
        <authorList>
            <person name="de Groot N.N."/>
        </authorList>
    </citation>
    <scope>NUCLEOTIDE SEQUENCE [LARGE SCALE GENOMIC DNA]</scope>
    <source>
        <strain evidence="6 7">CGMCC 1.11030</strain>
    </source>
</reference>
<dbReference type="EMBL" id="FOQH01000005">
    <property type="protein sequence ID" value="SFI21540.1"/>
    <property type="molecule type" value="Genomic_DNA"/>
</dbReference>
<dbReference type="OrthoDB" id="9810614at2"/>
<dbReference type="GO" id="GO:0022857">
    <property type="term" value="F:transmembrane transporter activity"/>
    <property type="evidence" value="ECO:0007669"/>
    <property type="project" value="InterPro"/>
</dbReference>
<evidence type="ECO:0000313" key="6">
    <source>
        <dbReference type="EMBL" id="SFI21540.1"/>
    </source>
</evidence>
<dbReference type="AlphaFoldDB" id="A0A1I3GDH7"/>
<evidence type="ECO:0000256" key="4">
    <source>
        <dbReference type="SAM" id="Phobius"/>
    </source>
</evidence>
<feature type="transmembrane region" description="Helical" evidence="4">
    <location>
        <begin position="130"/>
        <end position="152"/>
    </location>
</feature>
<dbReference type="PANTHER" id="PTHR23521">
    <property type="entry name" value="TRANSPORTER MFS SUPERFAMILY"/>
    <property type="match status" value="1"/>
</dbReference>
<dbReference type="InterPro" id="IPR011701">
    <property type="entry name" value="MFS"/>
</dbReference>
<dbReference type="PROSITE" id="PS50850">
    <property type="entry name" value="MFS"/>
    <property type="match status" value="1"/>
</dbReference>
<keyword evidence="2 4" id="KW-1133">Transmembrane helix</keyword>
<dbReference type="InterPro" id="IPR036259">
    <property type="entry name" value="MFS_trans_sf"/>
</dbReference>
<evidence type="ECO:0000256" key="2">
    <source>
        <dbReference type="ARBA" id="ARBA00022989"/>
    </source>
</evidence>
<feature type="transmembrane region" description="Helical" evidence="4">
    <location>
        <begin position="72"/>
        <end position="90"/>
    </location>
</feature>
<feature type="transmembrane region" description="Helical" evidence="4">
    <location>
        <begin position="197"/>
        <end position="217"/>
    </location>
</feature>
<dbReference type="InterPro" id="IPR020846">
    <property type="entry name" value="MFS_dom"/>
</dbReference>
<feature type="transmembrane region" description="Helical" evidence="4">
    <location>
        <begin position="354"/>
        <end position="373"/>
    </location>
</feature>
<evidence type="ECO:0000256" key="1">
    <source>
        <dbReference type="ARBA" id="ARBA00022692"/>
    </source>
</evidence>
<dbReference type="PANTHER" id="PTHR23521:SF3">
    <property type="entry name" value="MFS TRANSPORTER"/>
    <property type="match status" value="1"/>
</dbReference>
<dbReference type="CDD" id="cd17477">
    <property type="entry name" value="MFS_YcaD_like"/>
    <property type="match status" value="1"/>
</dbReference>
<sequence length="405" mass="42648">MRLIISFAALLMSVVLVQLGSGSLAPLDALSGAALGFSAAEIGLLGSAHFVGFFVGCWLAPRMTGTIGHVRVFAAFAASGAIGALAHPLWHEPWFWAVLRMLTGFAVAGSATVIEGWLQARVTNDTRGRVIGVYRVVDLGAALAAQAMISFLPPATFVSYNIVACMCCLCLVPLTLTSAPEPEKPETPPRLRPLKTLRLSPLGAAGVFVAGITMPAFRMVGPLYGLEVGLDANGIALFLSAAILGGALAQAPVGWLADKHDRRWVLVWLSVAAMAVCLGVAWIGGASPAAIYGGALVFGLVSYPIYSVSSAHANDFAEPQEAIELNASLLFIYAMGAILAPFFSARLIEAAGPSSLFVFIAAAHVALAVIGFWRMRARPPAAEKTPYVYTPRSSFIVDRLLGRRR</sequence>
<feature type="transmembrane region" description="Helical" evidence="4">
    <location>
        <begin position="327"/>
        <end position="348"/>
    </location>
</feature>
<dbReference type="Gene3D" id="1.20.1250.20">
    <property type="entry name" value="MFS general substrate transporter like domains"/>
    <property type="match status" value="2"/>
</dbReference>